<feature type="domain" description="Amidohydrolase-related" evidence="2">
    <location>
        <begin position="47"/>
        <end position="278"/>
    </location>
</feature>
<dbReference type="GO" id="GO:0005737">
    <property type="term" value="C:cytoplasm"/>
    <property type="evidence" value="ECO:0007669"/>
    <property type="project" value="TreeGrafter"/>
</dbReference>
<keyword evidence="1" id="KW-0456">Lyase</keyword>
<dbReference type="InterPro" id="IPR032466">
    <property type="entry name" value="Metal_Hydrolase"/>
</dbReference>
<sequence length="279" mass="31611">MTNVSSQIIDMHTHSYTEEDYWGGNTHPTGVESPKSVEEHLEQTIKLMDKHGIEYAVVSGWSLEGVEKYVAADSRFIPGYMDEGNPIPVEQFEDLVKSGKIKVFGEVSGVYFGKTLNDPMYAPYLEICEKYNIPVAYHSGGAPPMAPFTCCPDFRISIGDPLLIEDVLVKYPKLRIYLMHAGEVYFEQAVRMMSMYKSLYVDLGAILWVDPLIKDYAIRFLKLAQTAGVLDRVMFGSDQMVWPGAITRSIDFINNLDFLSNEEKQMILYGNAKQFLNLK</sequence>
<evidence type="ECO:0000259" key="2">
    <source>
        <dbReference type="Pfam" id="PF04909"/>
    </source>
</evidence>
<name>A0A1L3J3Z5_9FLAO</name>
<dbReference type="GO" id="GO:0019748">
    <property type="term" value="P:secondary metabolic process"/>
    <property type="evidence" value="ECO:0007669"/>
    <property type="project" value="TreeGrafter"/>
</dbReference>
<keyword evidence="4" id="KW-1185">Reference proteome</keyword>
<evidence type="ECO:0000313" key="4">
    <source>
        <dbReference type="Proteomes" id="UP000182510"/>
    </source>
</evidence>
<evidence type="ECO:0000256" key="1">
    <source>
        <dbReference type="ARBA" id="ARBA00023239"/>
    </source>
</evidence>
<dbReference type="Pfam" id="PF04909">
    <property type="entry name" value="Amidohydro_2"/>
    <property type="match status" value="1"/>
</dbReference>
<dbReference type="Gene3D" id="3.20.20.140">
    <property type="entry name" value="Metal-dependent hydrolases"/>
    <property type="match status" value="1"/>
</dbReference>
<dbReference type="Proteomes" id="UP000182510">
    <property type="component" value="Chromosome"/>
</dbReference>
<evidence type="ECO:0000313" key="3">
    <source>
        <dbReference type="EMBL" id="APG59858.1"/>
    </source>
</evidence>
<reference evidence="3 4" key="1">
    <citation type="submission" date="2016-11" db="EMBL/GenBank/DDBJ databases">
        <title>Gramella sp. LPB0144 isolated from marine environment.</title>
        <authorList>
            <person name="Kim E."/>
            <person name="Yi H."/>
        </authorList>
    </citation>
    <scope>NUCLEOTIDE SEQUENCE [LARGE SCALE GENOMIC DNA]</scope>
    <source>
        <strain evidence="3 4">LPB0144</strain>
    </source>
</reference>
<protein>
    <recommendedName>
        <fullName evidence="2">Amidohydrolase-related domain-containing protein</fullName>
    </recommendedName>
</protein>
<gene>
    <name evidence="3" type="ORF">LPB144_05265</name>
</gene>
<dbReference type="EMBL" id="CP018153">
    <property type="protein sequence ID" value="APG59858.1"/>
    <property type="molecule type" value="Genomic_DNA"/>
</dbReference>
<accession>A0A1L3J3Z5</accession>
<dbReference type="AlphaFoldDB" id="A0A1L3J3Z5"/>
<dbReference type="PANTHER" id="PTHR21240:SF28">
    <property type="entry name" value="ISO-OROTATE DECARBOXYLASE (EUROFUNG)"/>
    <property type="match status" value="1"/>
</dbReference>
<dbReference type="SUPFAM" id="SSF51556">
    <property type="entry name" value="Metallo-dependent hydrolases"/>
    <property type="match status" value="1"/>
</dbReference>
<dbReference type="GO" id="GO:0016787">
    <property type="term" value="F:hydrolase activity"/>
    <property type="evidence" value="ECO:0007669"/>
    <property type="project" value="InterPro"/>
</dbReference>
<dbReference type="KEGG" id="grl:LPB144_05265"/>
<dbReference type="PANTHER" id="PTHR21240">
    <property type="entry name" value="2-AMINO-3-CARBOXYLMUCONATE-6-SEMIALDEHYDE DECARBOXYLASE"/>
    <property type="match status" value="1"/>
</dbReference>
<proteinExistence type="predicted"/>
<dbReference type="STRING" id="1913577.LPB144_05265"/>
<dbReference type="GO" id="GO:0016831">
    <property type="term" value="F:carboxy-lyase activity"/>
    <property type="evidence" value="ECO:0007669"/>
    <property type="project" value="InterPro"/>
</dbReference>
<organism evidence="3 4">
    <name type="scientific">Christiangramia salexigens</name>
    <dbReference type="NCBI Taxonomy" id="1913577"/>
    <lineage>
        <taxon>Bacteria</taxon>
        <taxon>Pseudomonadati</taxon>
        <taxon>Bacteroidota</taxon>
        <taxon>Flavobacteriia</taxon>
        <taxon>Flavobacteriales</taxon>
        <taxon>Flavobacteriaceae</taxon>
        <taxon>Christiangramia</taxon>
    </lineage>
</organism>
<dbReference type="InterPro" id="IPR032465">
    <property type="entry name" value="ACMSD"/>
</dbReference>
<dbReference type="InterPro" id="IPR006680">
    <property type="entry name" value="Amidohydro-rel"/>
</dbReference>